<dbReference type="AlphaFoldDB" id="A0A0F9AY61"/>
<sequence>MRTREVISRVKKFRDYYGFDIPEADELKTKKDCCEALSRHRVFLEYALSDALSGVDAFEVELGIEWVKF</sequence>
<accession>A0A0F9AY61</accession>
<organism evidence="1">
    <name type="scientific">marine sediment metagenome</name>
    <dbReference type="NCBI Taxonomy" id="412755"/>
    <lineage>
        <taxon>unclassified sequences</taxon>
        <taxon>metagenomes</taxon>
        <taxon>ecological metagenomes</taxon>
    </lineage>
</organism>
<gene>
    <name evidence="1" type="ORF">LCGC14_2595940</name>
</gene>
<comment type="caution">
    <text evidence="1">The sequence shown here is derived from an EMBL/GenBank/DDBJ whole genome shotgun (WGS) entry which is preliminary data.</text>
</comment>
<dbReference type="EMBL" id="LAZR01043700">
    <property type="protein sequence ID" value="KKL06447.1"/>
    <property type="molecule type" value="Genomic_DNA"/>
</dbReference>
<reference evidence="1" key="1">
    <citation type="journal article" date="2015" name="Nature">
        <title>Complex archaea that bridge the gap between prokaryotes and eukaryotes.</title>
        <authorList>
            <person name="Spang A."/>
            <person name="Saw J.H."/>
            <person name="Jorgensen S.L."/>
            <person name="Zaremba-Niedzwiedzka K."/>
            <person name="Martijn J."/>
            <person name="Lind A.E."/>
            <person name="van Eijk R."/>
            <person name="Schleper C."/>
            <person name="Guy L."/>
            <person name="Ettema T.J."/>
        </authorList>
    </citation>
    <scope>NUCLEOTIDE SEQUENCE</scope>
</reference>
<protein>
    <submittedName>
        <fullName evidence="1">Uncharacterized protein</fullName>
    </submittedName>
</protein>
<name>A0A0F9AY61_9ZZZZ</name>
<proteinExistence type="predicted"/>
<evidence type="ECO:0000313" key="1">
    <source>
        <dbReference type="EMBL" id="KKL06447.1"/>
    </source>
</evidence>